<dbReference type="RefSeq" id="WP_386811315.1">
    <property type="nucleotide sequence ID" value="NZ_JBHTIH010000002.1"/>
</dbReference>
<evidence type="ECO:0000313" key="2">
    <source>
        <dbReference type="Proteomes" id="UP001597090"/>
    </source>
</evidence>
<accession>A0ABW2YIY5</accession>
<name>A0ABW2YIY5_9GAMM</name>
<proteinExistence type="predicted"/>
<protein>
    <submittedName>
        <fullName evidence="1">Uncharacterized protein</fullName>
    </submittedName>
</protein>
<organism evidence="1 2">
    <name type="scientific">Lysobacter koreensis</name>
    <dbReference type="NCBI Taxonomy" id="266122"/>
    <lineage>
        <taxon>Bacteria</taxon>
        <taxon>Pseudomonadati</taxon>
        <taxon>Pseudomonadota</taxon>
        <taxon>Gammaproteobacteria</taxon>
        <taxon>Lysobacterales</taxon>
        <taxon>Lysobacteraceae</taxon>
        <taxon>Lysobacter</taxon>
    </lineage>
</organism>
<dbReference type="Proteomes" id="UP001597090">
    <property type="component" value="Unassembled WGS sequence"/>
</dbReference>
<comment type="caution">
    <text evidence="1">The sequence shown here is derived from an EMBL/GenBank/DDBJ whole genome shotgun (WGS) entry which is preliminary data.</text>
</comment>
<keyword evidence="2" id="KW-1185">Reference proteome</keyword>
<evidence type="ECO:0000313" key="1">
    <source>
        <dbReference type="EMBL" id="MFD0738390.1"/>
    </source>
</evidence>
<sequence length="80" mass="9239">MYTHDRRRAGADGSATLRAQLNEAQLRMLRELEFFGWELRFVRHPPFRDAVPVIFAGDNAFVALRPDGSLDEEPAFNIRH</sequence>
<dbReference type="EMBL" id="JBHTIH010000002">
    <property type="protein sequence ID" value="MFD0738390.1"/>
    <property type="molecule type" value="Genomic_DNA"/>
</dbReference>
<reference evidence="2" key="1">
    <citation type="journal article" date="2019" name="Int. J. Syst. Evol. Microbiol.">
        <title>The Global Catalogue of Microorganisms (GCM) 10K type strain sequencing project: providing services to taxonomists for standard genome sequencing and annotation.</title>
        <authorList>
            <consortium name="The Broad Institute Genomics Platform"/>
            <consortium name="The Broad Institute Genome Sequencing Center for Infectious Disease"/>
            <person name="Wu L."/>
            <person name="Ma J."/>
        </authorList>
    </citation>
    <scope>NUCLEOTIDE SEQUENCE [LARGE SCALE GENOMIC DNA]</scope>
    <source>
        <strain evidence="2">CCUG 55491</strain>
    </source>
</reference>
<gene>
    <name evidence="1" type="ORF">ACFQZQ_03700</name>
</gene>